<evidence type="ECO:0000256" key="4">
    <source>
        <dbReference type="PROSITE-ProRule" id="PRU00335"/>
    </source>
</evidence>
<dbReference type="Pfam" id="PF00440">
    <property type="entry name" value="TetR_N"/>
    <property type="match status" value="1"/>
</dbReference>
<dbReference type="Gene3D" id="1.10.357.10">
    <property type="entry name" value="Tetracycline Repressor, domain 2"/>
    <property type="match status" value="1"/>
</dbReference>
<dbReference type="PANTHER" id="PTHR47506:SF7">
    <property type="entry name" value="TRANSCRIPTIONAL REGULATORY PROTEIN"/>
    <property type="match status" value="1"/>
</dbReference>
<keyword evidence="1" id="KW-0805">Transcription regulation</keyword>
<evidence type="ECO:0000313" key="6">
    <source>
        <dbReference type="EMBL" id="QOW46075.1"/>
    </source>
</evidence>
<keyword evidence="3" id="KW-0804">Transcription</keyword>
<dbReference type="InterPro" id="IPR001647">
    <property type="entry name" value="HTH_TetR"/>
</dbReference>
<dbReference type="PANTHER" id="PTHR47506">
    <property type="entry name" value="TRANSCRIPTIONAL REGULATORY PROTEIN"/>
    <property type="match status" value="1"/>
</dbReference>
<gene>
    <name evidence="6" type="ORF">G0028_09310</name>
</gene>
<dbReference type="PROSITE" id="PS50977">
    <property type="entry name" value="HTH_TETR_2"/>
    <property type="match status" value="1"/>
</dbReference>
<dbReference type="InterPro" id="IPR009057">
    <property type="entry name" value="Homeodomain-like_sf"/>
</dbReference>
<accession>A0A7S6VW91</accession>
<keyword evidence="2 4" id="KW-0238">DNA-binding</keyword>
<evidence type="ECO:0000256" key="1">
    <source>
        <dbReference type="ARBA" id="ARBA00023015"/>
    </source>
</evidence>
<organism evidence="6 7">
    <name type="scientific">Acinetobacter piscicola</name>
    <dbReference type="NCBI Taxonomy" id="2006115"/>
    <lineage>
        <taxon>Bacteria</taxon>
        <taxon>Pseudomonadati</taxon>
        <taxon>Pseudomonadota</taxon>
        <taxon>Gammaproteobacteria</taxon>
        <taxon>Moraxellales</taxon>
        <taxon>Moraxellaceae</taxon>
        <taxon>Acinetobacter</taxon>
    </lineage>
</organism>
<dbReference type="InterPro" id="IPR036271">
    <property type="entry name" value="Tet_transcr_reg_TetR-rel_C_sf"/>
</dbReference>
<evidence type="ECO:0000259" key="5">
    <source>
        <dbReference type="PROSITE" id="PS50977"/>
    </source>
</evidence>
<dbReference type="SUPFAM" id="SSF46689">
    <property type="entry name" value="Homeodomain-like"/>
    <property type="match status" value="1"/>
</dbReference>
<dbReference type="GO" id="GO:0003677">
    <property type="term" value="F:DNA binding"/>
    <property type="evidence" value="ECO:0007669"/>
    <property type="project" value="UniProtKB-UniRule"/>
</dbReference>
<proteinExistence type="predicted"/>
<dbReference type="Gene3D" id="1.10.10.60">
    <property type="entry name" value="Homeodomain-like"/>
    <property type="match status" value="1"/>
</dbReference>
<evidence type="ECO:0000256" key="3">
    <source>
        <dbReference type="ARBA" id="ARBA00023163"/>
    </source>
</evidence>
<protein>
    <submittedName>
        <fullName evidence="6">TetR/AcrR family transcriptional regulator</fullName>
    </submittedName>
</protein>
<sequence length="192" mass="21776">MRYKTGYKQEKRQELLAKSGQLAKKNGFNATGVDSFMKASGATSGAFYSHFSSKNELFKALVENELQRSIHLWQKNPHHEVGAWVDFELERYLSQHHVDQPAQGCILPALAAEVARAETDIKLVYQQELMRGYQLFVEHLGDEQLAWGFMSQLVGAILLARSIIDLETKEAILASSKHMIHLALKQQINHKN</sequence>
<dbReference type="Proteomes" id="UP000593966">
    <property type="component" value="Chromosome"/>
</dbReference>
<dbReference type="SUPFAM" id="SSF48498">
    <property type="entry name" value="Tetracyclin repressor-like, C-terminal domain"/>
    <property type="match status" value="1"/>
</dbReference>
<reference evidence="6 7" key="1">
    <citation type="submission" date="2020-02" db="EMBL/GenBank/DDBJ databases">
        <title>Tigecycline-resistant Acinetobacter species from pigs and migratory birds.</title>
        <authorList>
            <person name="Chen C."/>
            <person name="Sun J."/>
            <person name="Liao X.-P."/>
            <person name="Liu Y.-H."/>
        </authorList>
    </citation>
    <scope>NUCLEOTIDE SEQUENCE [LARGE SCALE GENOMIC DNA]</scope>
    <source>
        <strain evidence="6 7">YH12207_T</strain>
    </source>
</reference>
<feature type="domain" description="HTH tetR-type" evidence="5">
    <location>
        <begin position="9"/>
        <end position="69"/>
    </location>
</feature>
<evidence type="ECO:0000256" key="2">
    <source>
        <dbReference type="ARBA" id="ARBA00023125"/>
    </source>
</evidence>
<feature type="DNA-binding region" description="H-T-H motif" evidence="4">
    <location>
        <begin position="32"/>
        <end position="51"/>
    </location>
</feature>
<dbReference type="RefSeq" id="WP_180045158.1">
    <property type="nucleotide sequence ID" value="NZ_CP048659.1"/>
</dbReference>
<dbReference type="EMBL" id="CP048659">
    <property type="protein sequence ID" value="QOW46075.1"/>
    <property type="molecule type" value="Genomic_DNA"/>
</dbReference>
<keyword evidence="7" id="KW-1185">Reference proteome</keyword>
<dbReference type="AlphaFoldDB" id="A0A7S6VW91"/>
<name>A0A7S6VW91_9GAMM</name>
<evidence type="ECO:0000313" key="7">
    <source>
        <dbReference type="Proteomes" id="UP000593966"/>
    </source>
</evidence>